<dbReference type="InterPro" id="IPR001279">
    <property type="entry name" value="Metallo-B-lactamas"/>
</dbReference>
<name>A0ABS5G9S4_9BRAD</name>
<comment type="caution">
    <text evidence="7">The sequence shown here is derived from an EMBL/GenBank/DDBJ whole genome shotgun (WGS) entry which is preliminary data.</text>
</comment>
<dbReference type="EMBL" id="JAFCLK010000017">
    <property type="protein sequence ID" value="MBR1137920.1"/>
    <property type="molecule type" value="Genomic_DNA"/>
</dbReference>
<organism evidence="7 8">
    <name type="scientific">Bradyrhizobium denitrificans</name>
    <dbReference type="NCBI Taxonomy" id="2734912"/>
    <lineage>
        <taxon>Bacteria</taxon>
        <taxon>Pseudomonadati</taxon>
        <taxon>Pseudomonadota</taxon>
        <taxon>Alphaproteobacteria</taxon>
        <taxon>Hyphomicrobiales</taxon>
        <taxon>Nitrobacteraceae</taxon>
        <taxon>Bradyrhizobium</taxon>
    </lineage>
</organism>
<dbReference type="Pfam" id="PF00753">
    <property type="entry name" value="Lactamase_B"/>
    <property type="match status" value="1"/>
</dbReference>
<sequence length="276" mass="30438">MYEVFALHVASDPHRTVGKNFFFDALPADVDTAMPQDYFFWVIRGDDRAIVVDTCFLGRAAERRGRVMHALPGVLLRELGIAPAGVTDLVMTHLHWDHAGALSEFPNARVFVHDEELTYCTGPAMLYPQVSKIYDVSDIQNVLGLLFAGRLRLISADRETLFPGIVAAKVGGHTPGSLALQVTTERGVIVLASDAAHFWANYSRRSPFPILDSFPQALRAFDDIERLALGELHRVVPGHDPLVRSAFPSLGRNERISCLHERPVADIASLVAAQFS</sequence>
<dbReference type="CDD" id="cd07729">
    <property type="entry name" value="AHL_lactonase_MBL-fold"/>
    <property type="match status" value="1"/>
</dbReference>
<evidence type="ECO:0000256" key="3">
    <source>
        <dbReference type="ARBA" id="ARBA00022723"/>
    </source>
</evidence>
<evidence type="ECO:0000313" key="7">
    <source>
        <dbReference type="EMBL" id="MBR1137920.1"/>
    </source>
</evidence>
<dbReference type="SMART" id="SM00849">
    <property type="entry name" value="Lactamase_B"/>
    <property type="match status" value="1"/>
</dbReference>
<dbReference type="PANTHER" id="PTHR42978:SF7">
    <property type="entry name" value="METALLO-HYDROLASE RV2300C-RELATED"/>
    <property type="match status" value="1"/>
</dbReference>
<evidence type="ECO:0000256" key="1">
    <source>
        <dbReference type="ARBA" id="ARBA00001947"/>
    </source>
</evidence>
<feature type="domain" description="Metallo-beta-lactamase" evidence="6">
    <location>
        <begin position="37"/>
        <end position="239"/>
    </location>
</feature>
<dbReference type="SUPFAM" id="SSF56281">
    <property type="entry name" value="Metallo-hydrolase/oxidoreductase"/>
    <property type="match status" value="1"/>
</dbReference>
<dbReference type="InterPro" id="IPR036866">
    <property type="entry name" value="RibonucZ/Hydroxyglut_hydro"/>
</dbReference>
<gene>
    <name evidence="7" type="ORF">JQ619_19280</name>
</gene>
<reference evidence="8" key="1">
    <citation type="journal article" date="2021" name="ISME J.">
        <title>Evolutionary origin and ecological implication of a unique nif island in free-living Bradyrhizobium lineages.</title>
        <authorList>
            <person name="Tao J."/>
        </authorList>
    </citation>
    <scope>NUCLEOTIDE SEQUENCE [LARGE SCALE GENOMIC DNA]</scope>
    <source>
        <strain evidence="8">SZCCT0094</strain>
    </source>
</reference>
<comment type="similarity">
    <text evidence="2">Belongs to the metallo-beta-lactamase superfamily.</text>
</comment>
<accession>A0ABS5G9S4</accession>
<keyword evidence="4" id="KW-0378">Hydrolase</keyword>
<evidence type="ECO:0000259" key="6">
    <source>
        <dbReference type="SMART" id="SM00849"/>
    </source>
</evidence>
<dbReference type="PANTHER" id="PTHR42978">
    <property type="entry name" value="QUORUM-QUENCHING LACTONASE YTNP-RELATED-RELATED"/>
    <property type="match status" value="1"/>
</dbReference>
<protein>
    <submittedName>
        <fullName evidence="7">N-acyl homoserine lactonase family protein</fullName>
    </submittedName>
</protein>
<keyword evidence="8" id="KW-1185">Reference proteome</keyword>
<dbReference type="InterPro" id="IPR051013">
    <property type="entry name" value="MBL_superfamily_lactonases"/>
</dbReference>
<comment type="cofactor">
    <cofactor evidence="1">
        <name>Zn(2+)</name>
        <dbReference type="ChEBI" id="CHEBI:29105"/>
    </cofactor>
</comment>
<evidence type="ECO:0000256" key="5">
    <source>
        <dbReference type="ARBA" id="ARBA00022833"/>
    </source>
</evidence>
<proteinExistence type="inferred from homology"/>
<keyword evidence="5" id="KW-0862">Zinc</keyword>
<dbReference type="Gene3D" id="3.60.15.10">
    <property type="entry name" value="Ribonuclease Z/Hydroxyacylglutathione hydrolase-like"/>
    <property type="match status" value="1"/>
</dbReference>
<dbReference type="Proteomes" id="UP001314635">
    <property type="component" value="Unassembled WGS sequence"/>
</dbReference>
<evidence type="ECO:0000256" key="4">
    <source>
        <dbReference type="ARBA" id="ARBA00022801"/>
    </source>
</evidence>
<evidence type="ECO:0000256" key="2">
    <source>
        <dbReference type="ARBA" id="ARBA00007749"/>
    </source>
</evidence>
<evidence type="ECO:0000313" key="8">
    <source>
        <dbReference type="Proteomes" id="UP001314635"/>
    </source>
</evidence>
<dbReference type="RefSeq" id="WP_172235277.1">
    <property type="nucleotide sequence ID" value="NZ_JABFDP010000001.1"/>
</dbReference>
<keyword evidence="3" id="KW-0479">Metal-binding</keyword>